<evidence type="ECO:0000256" key="4">
    <source>
        <dbReference type="ARBA" id="ARBA00022827"/>
    </source>
</evidence>
<accession>A0ABX5KIN5</accession>
<feature type="domain" description="Acyl-CoA dehydrogenase/oxidase C-terminal" evidence="6">
    <location>
        <begin position="198"/>
        <end position="341"/>
    </location>
</feature>
<dbReference type="InterPro" id="IPR037069">
    <property type="entry name" value="AcylCoA_DH/ox_N_sf"/>
</dbReference>
<dbReference type="PANTHER" id="PTHR43884:SF20">
    <property type="entry name" value="ACYL-COA DEHYDROGENASE FADE28"/>
    <property type="match status" value="1"/>
</dbReference>
<evidence type="ECO:0000259" key="7">
    <source>
        <dbReference type="Pfam" id="PF02771"/>
    </source>
</evidence>
<evidence type="ECO:0000256" key="2">
    <source>
        <dbReference type="ARBA" id="ARBA00009347"/>
    </source>
</evidence>
<keyword evidence="9" id="KW-1185">Reference proteome</keyword>
<dbReference type="InterPro" id="IPR013786">
    <property type="entry name" value="AcylCoA_DH/ox_N"/>
</dbReference>
<keyword evidence="3" id="KW-0285">Flavoprotein</keyword>
<proteinExistence type="inferred from homology"/>
<evidence type="ECO:0000256" key="5">
    <source>
        <dbReference type="ARBA" id="ARBA00023002"/>
    </source>
</evidence>
<evidence type="ECO:0000256" key="1">
    <source>
        <dbReference type="ARBA" id="ARBA00001974"/>
    </source>
</evidence>
<evidence type="ECO:0000256" key="3">
    <source>
        <dbReference type="ARBA" id="ARBA00022630"/>
    </source>
</evidence>
<dbReference type="Gene3D" id="1.10.540.10">
    <property type="entry name" value="Acyl-CoA dehydrogenase/oxidase, N-terminal domain"/>
    <property type="match status" value="1"/>
</dbReference>
<dbReference type="SUPFAM" id="SSF56645">
    <property type="entry name" value="Acyl-CoA dehydrogenase NM domain-like"/>
    <property type="match status" value="1"/>
</dbReference>
<evidence type="ECO:0000313" key="9">
    <source>
        <dbReference type="Proteomes" id="UP000245712"/>
    </source>
</evidence>
<dbReference type="EMBL" id="QEOB01000011">
    <property type="protein sequence ID" value="PVX81274.1"/>
    <property type="molecule type" value="Genomic_DNA"/>
</dbReference>
<dbReference type="PANTHER" id="PTHR43884">
    <property type="entry name" value="ACYL-COA DEHYDROGENASE"/>
    <property type="match status" value="1"/>
</dbReference>
<name>A0ABX5KIN5_9BURK</name>
<dbReference type="InterPro" id="IPR009100">
    <property type="entry name" value="AcylCoA_DH/oxidase_NM_dom_sf"/>
</dbReference>
<keyword evidence="5" id="KW-0560">Oxidoreductase</keyword>
<dbReference type="Proteomes" id="UP000245712">
    <property type="component" value="Unassembled WGS sequence"/>
</dbReference>
<dbReference type="Gene3D" id="1.20.140.10">
    <property type="entry name" value="Butyryl-CoA Dehydrogenase, subunit A, domain 3"/>
    <property type="match status" value="1"/>
</dbReference>
<protein>
    <submittedName>
        <fullName evidence="8">Alkylation response protein AidB-like acyl-CoA dehydrogenase</fullName>
    </submittedName>
</protein>
<dbReference type="InterPro" id="IPR036250">
    <property type="entry name" value="AcylCo_DH-like_C"/>
</dbReference>
<evidence type="ECO:0000313" key="8">
    <source>
        <dbReference type="EMBL" id="PVX81274.1"/>
    </source>
</evidence>
<gene>
    <name evidence="8" type="ORF">C7402_111176</name>
</gene>
<dbReference type="RefSeq" id="WP_116612315.1">
    <property type="nucleotide sequence ID" value="NZ_QEOB01000011.1"/>
</dbReference>
<keyword evidence="4" id="KW-0274">FAD</keyword>
<comment type="cofactor">
    <cofactor evidence="1">
        <name>FAD</name>
        <dbReference type="ChEBI" id="CHEBI:57692"/>
    </cofactor>
</comment>
<reference evidence="8 9" key="1">
    <citation type="submission" date="2018-05" db="EMBL/GenBank/DDBJ databases">
        <title>Genomic Encyclopedia of Type Strains, Phase IV (KMG-V): Genome sequencing to study the core and pangenomes of soil and plant-associated prokaryotes.</title>
        <authorList>
            <person name="Whitman W."/>
        </authorList>
    </citation>
    <scope>NUCLEOTIDE SEQUENCE [LARGE SCALE GENOMIC DNA]</scope>
    <source>
        <strain evidence="8 9">SCZa-39</strain>
    </source>
</reference>
<dbReference type="InterPro" id="IPR009075">
    <property type="entry name" value="AcylCo_DH/oxidase_C"/>
</dbReference>
<organism evidence="8 9">
    <name type="scientific">Paraburkholderia unamae</name>
    <dbReference type="NCBI Taxonomy" id="219649"/>
    <lineage>
        <taxon>Bacteria</taxon>
        <taxon>Pseudomonadati</taxon>
        <taxon>Pseudomonadota</taxon>
        <taxon>Betaproteobacteria</taxon>
        <taxon>Burkholderiales</taxon>
        <taxon>Burkholderiaceae</taxon>
        <taxon>Paraburkholderia</taxon>
    </lineage>
</organism>
<feature type="domain" description="Acyl-CoA dehydrogenase/oxidase N-terminal" evidence="7">
    <location>
        <begin position="6"/>
        <end position="118"/>
    </location>
</feature>
<sequence>MDFTFTNEQIAFRDSVSRFLMSEVAPDTLRDIWETDGGRSPELRKMMAAQGLTALSVPEAEGGLGLGDIDWALMTQELGYYAIPDSLADAAYVGAGLLAGLPADNAVRATWLPRIADGSCRIAVGHPVNPWVADAGLADLLLLAHPVADGVELHAVTRDAVEVVAQASIDGSRRLAQVRWEPTKATCVANAQAGKALWDEALDRGTVNVAGQLVGLAQRMVDISVDYVAQRKQFGRPIGSFQAVKHHLADVVTKIEFARPVLYQAAYALAHGSAQRALLASHAKLACADAAWVAARKGIQVHGAMGYTWEVDLQMYAKRAWALDAAWGDRAFHKHRMAAVLLGARAPLGPLASFNDTTES</sequence>
<dbReference type="Pfam" id="PF00441">
    <property type="entry name" value="Acyl-CoA_dh_1"/>
    <property type="match status" value="1"/>
</dbReference>
<comment type="similarity">
    <text evidence="2">Belongs to the acyl-CoA dehydrogenase family.</text>
</comment>
<dbReference type="SUPFAM" id="SSF47203">
    <property type="entry name" value="Acyl-CoA dehydrogenase C-terminal domain-like"/>
    <property type="match status" value="1"/>
</dbReference>
<dbReference type="Pfam" id="PF02771">
    <property type="entry name" value="Acyl-CoA_dh_N"/>
    <property type="match status" value="1"/>
</dbReference>
<evidence type="ECO:0000259" key="6">
    <source>
        <dbReference type="Pfam" id="PF00441"/>
    </source>
</evidence>
<comment type="caution">
    <text evidence="8">The sequence shown here is derived from an EMBL/GenBank/DDBJ whole genome shotgun (WGS) entry which is preliminary data.</text>
</comment>